<feature type="transmembrane region" description="Helical" evidence="6">
    <location>
        <begin position="112"/>
        <end position="130"/>
    </location>
</feature>
<keyword evidence="5 6" id="KW-0472">Membrane</keyword>
<dbReference type="EMBL" id="JACNYK010000004">
    <property type="protein sequence ID" value="MBD1426741.1"/>
    <property type="molecule type" value="Genomic_DNA"/>
</dbReference>
<feature type="transmembrane region" description="Helical" evidence="6">
    <location>
        <begin position="498"/>
        <end position="520"/>
    </location>
</feature>
<evidence type="ECO:0000256" key="2">
    <source>
        <dbReference type="ARBA" id="ARBA00022448"/>
    </source>
</evidence>
<protein>
    <recommendedName>
        <fullName evidence="6">Phosphate transporter</fullName>
    </recommendedName>
</protein>
<evidence type="ECO:0000256" key="1">
    <source>
        <dbReference type="ARBA" id="ARBA00004141"/>
    </source>
</evidence>
<keyword evidence="2 6" id="KW-0813">Transport</keyword>
<feature type="transmembrane region" description="Helical" evidence="6">
    <location>
        <begin position="150"/>
        <end position="173"/>
    </location>
</feature>
<dbReference type="PANTHER" id="PTHR11101:SF16">
    <property type="entry name" value="PHOSPHATE TRANSPORTER"/>
    <property type="match status" value="1"/>
</dbReference>
<dbReference type="PANTHER" id="PTHR11101">
    <property type="entry name" value="PHOSPHATE TRANSPORTER"/>
    <property type="match status" value="1"/>
</dbReference>
<name>A0ABR7Y617_9SPHI</name>
<feature type="transmembrane region" description="Helical" evidence="6">
    <location>
        <begin position="185"/>
        <end position="205"/>
    </location>
</feature>
<comment type="caution">
    <text evidence="7">The sequence shown here is derived from an EMBL/GenBank/DDBJ whole genome shotgun (WGS) entry which is preliminary data.</text>
</comment>
<dbReference type="Proteomes" id="UP000606494">
    <property type="component" value="Unassembled WGS sequence"/>
</dbReference>
<feature type="transmembrane region" description="Helical" evidence="6">
    <location>
        <begin position="311"/>
        <end position="331"/>
    </location>
</feature>
<feature type="transmembrane region" description="Helical" evidence="6">
    <location>
        <begin position="82"/>
        <end position="100"/>
    </location>
</feature>
<gene>
    <name evidence="7" type="ORF">H8B17_14220</name>
</gene>
<feature type="transmembrane region" description="Helical" evidence="6">
    <location>
        <begin position="468"/>
        <end position="492"/>
    </location>
</feature>
<evidence type="ECO:0000313" key="8">
    <source>
        <dbReference type="Proteomes" id="UP000606494"/>
    </source>
</evidence>
<feature type="transmembrane region" description="Helical" evidence="6">
    <location>
        <begin position="40"/>
        <end position="62"/>
    </location>
</feature>
<keyword evidence="4 6" id="KW-1133">Transmembrane helix</keyword>
<evidence type="ECO:0000256" key="3">
    <source>
        <dbReference type="ARBA" id="ARBA00022692"/>
    </source>
</evidence>
<keyword evidence="3 6" id="KW-0812">Transmembrane</keyword>
<proteinExistence type="inferred from homology"/>
<evidence type="ECO:0000313" key="7">
    <source>
        <dbReference type="EMBL" id="MBD1426741.1"/>
    </source>
</evidence>
<evidence type="ECO:0000256" key="4">
    <source>
        <dbReference type="ARBA" id="ARBA00022989"/>
    </source>
</evidence>
<keyword evidence="6" id="KW-0592">Phosphate transport</keyword>
<evidence type="ECO:0000256" key="6">
    <source>
        <dbReference type="RuleBase" id="RU363058"/>
    </source>
</evidence>
<organism evidence="7 8">
    <name type="scientific">Sphingobacterium arenae</name>
    <dbReference type="NCBI Taxonomy" id="1280598"/>
    <lineage>
        <taxon>Bacteria</taxon>
        <taxon>Pseudomonadati</taxon>
        <taxon>Bacteroidota</taxon>
        <taxon>Sphingobacteriia</taxon>
        <taxon>Sphingobacteriales</taxon>
        <taxon>Sphingobacteriaceae</taxon>
        <taxon>Sphingobacterium</taxon>
    </lineage>
</organism>
<comment type="subcellular location">
    <subcellularLocation>
        <location evidence="1 6">Membrane</location>
        <topology evidence="1 6">Multi-pass membrane protein</topology>
    </subcellularLocation>
</comment>
<feature type="transmembrane region" description="Helical" evidence="6">
    <location>
        <begin position="225"/>
        <end position="245"/>
    </location>
</feature>
<dbReference type="RefSeq" id="WP_190309903.1">
    <property type="nucleotide sequence ID" value="NZ_JACNYK010000004.1"/>
</dbReference>
<accession>A0ABR7Y617</accession>
<reference evidence="7 8" key="1">
    <citation type="submission" date="2020-08" db="EMBL/GenBank/DDBJ databases">
        <title>Sphingobacterium sp. DN00404 isolated from aquaculture water.</title>
        <authorList>
            <person name="Zhang M."/>
        </authorList>
    </citation>
    <scope>NUCLEOTIDE SEQUENCE [LARGE SCALE GENOMIC DNA]</scope>
    <source>
        <strain evidence="7 8">KCTC 32294</strain>
    </source>
</reference>
<feature type="transmembrane region" description="Helical" evidence="6">
    <location>
        <begin position="6"/>
        <end position="28"/>
    </location>
</feature>
<comment type="similarity">
    <text evidence="6">Belongs to the inorganic phosphate transporter (PiT) (TC 2.A.20) family.</text>
</comment>
<evidence type="ECO:0000256" key="5">
    <source>
        <dbReference type="ARBA" id="ARBA00023136"/>
    </source>
</evidence>
<sequence>MDWFLFLVVVLLILAVGDLIVGVSNDAVNFLNSAIGSRVASFRTIITLAAIGIMIGAFFSSGMMEIARKGIFHPEYFTFDKVLWIFLAVMLTDIVLLDVFNTLGLPTSTTVSIVFELLGAAWMVGLLFTIEKNDPVSESLQYINIESTFSIISGIFLSIFIAFTSGILVQYLCRMVFSFQYETRLARFGALFSGLGITSIVYFLLIKGMSGTTLFNAGFIDWVHHHTLVVLVCIFVFFTLLCLALQRLYKVNPLKIVVLAGTFSLAMAFAGNDLVNFIGVPISGLVAYQNWLESGVAADQLYQTFLASSDVVVPPYMLFIAGLLMAGTIWLSSKARKVTETEVSLGSQNDDDDDKFTPNAVSRSVVRTSFLLGNIFSAFVPINLKRRYNISFEKEKLRQATQVTNNAPAFDLVRASTNLVLASLLIAWATSKKLPLSTTYVTFMVAMGASLADRAWGRESAVYRVTGVLSVIGGWFITALIAFSVSAIFALIIYKGGIIGALVLMGLVVVYVIVSHISFAKKEKKAQTEKSKLSLLDGDDLDVYVRSKKMTLTFLIDLAQQYNQILRGISDNDAHMLKKTSKELQALNQYTTKLKRKSLRAIRELNTTDQKTSEVVVHSTDLLQDLIQSANSLSTESLQYFENLHQPLHPKFTTIVDTLNVMMHNFFAHTVEELRKDQGLDIDSLRTKRNQIRDYINVNFERQLNIIRRDNTGSKQALLQTGMFLQSRDIQAVLFRISKLYGRFENN</sequence>
<dbReference type="Pfam" id="PF01384">
    <property type="entry name" value="PHO4"/>
    <property type="match status" value="1"/>
</dbReference>
<feature type="transmembrane region" description="Helical" evidence="6">
    <location>
        <begin position="257"/>
        <end position="282"/>
    </location>
</feature>
<keyword evidence="8" id="KW-1185">Reference proteome</keyword>
<dbReference type="InterPro" id="IPR001204">
    <property type="entry name" value="Phos_transporter"/>
</dbReference>